<evidence type="ECO:0000313" key="2">
    <source>
        <dbReference type="EMBL" id="WUQ85996.1"/>
    </source>
</evidence>
<organism evidence="2 3">
    <name type="scientific">Kitasatospora purpeofusca</name>
    <dbReference type="NCBI Taxonomy" id="67352"/>
    <lineage>
        <taxon>Bacteria</taxon>
        <taxon>Bacillati</taxon>
        <taxon>Actinomycetota</taxon>
        <taxon>Actinomycetes</taxon>
        <taxon>Kitasatosporales</taxon>
        <taxon>Streptomycetaceae</taxon>
        <taxon>Kitasatospora</taxon>
    </lineage>
</organism>
<dbReference type="EMBL" id="CP108110">
    <property type="protein sequence ID" value="WUQ85996.1"/>
    <property type="molecule type" value="Genomic_DNA"/>
</dbReference>
<dbReference type="RefSeq" id="WP_328956660.1">
    <property type="nucleotide sequence ID" value="NZ_CP108110.1"/>
</dbReference>
<sequence>MRNGLVQLGAWATATGAAVALSWFGVHTVLTGAAFERPTALPLPSPASAGGARPTPTPSAEPTQSAGRPDPAAPPSSAPASAAPPRSGSPAAAAPPAAPSTTAAVSHRPAPATSTTSSVRSYLVPGGKVALDLRSDRASLVTAAPDPGWQMQVWDGPQWIRVDFTKDNQANSVFVYWNGHPPVVDTVTR</sequence>
<protein>
    <recommendedName>
        <fullName evidence="4">Secreted protein</fullName>
    </recommendedName>
</protein>
<name>A0ABZ1U7B7_9ACTN</name>
<feature type="region of interest" description="Disordered" evidence="1">
    <location>
        <begin position="41"/>
        <end position="120"/>
    </location>
</feature>
<keyword evidence="3" id="KW-1185">Reference proteome</keyword>
<reference evidence="2" key="1">
    <citation type="submission" date="2022-10" db="EMBL/GenBank/DDBJ databases">
        <title>The complete genomes of actinobacterial strains from the NBC collection.</title>
        <authorList>
            <person name="Joergensen T.S."/>
            <person name="Alvarez Arevalo M."/>
            <person name="Sterndorff E.B."/>
            <person name="Faurdal D."/>
            <person name="Vuksanovic O."/>
            <person name="Mourched A.-S."/>
            <person name="Charusanti P."/>
            <person name="Shaw S."/>
            <person name="Blin K."/>
            <person name="Weber T."/>
        </authorList>
    </citation>
    <scope>NUCLEOTIDE SEQUENCE</scope>
    <source>
        <strain evidence="2">NBC_00222</strain>
    </source>
</reference>
<feature type="compositionally biased region" description="Low complexity" evidence="1">
    <location>
        <begin position="78"/>
        <end position="104"/>
    </location>
</feature>
<evidence type="ECO:0000256" key="1">
    <source>
        <dbReference type="SAM" id="MobiDB-lite"/>
    </source>
</evidence>
<evidence type="ECO:0008006" key="4">
    <source>
        <dbReference type="Google" id="ProtNLM"/>
    </source>
</evidence>
<evidence type="ECO:0000313" key="3">
    <source>
        <dbReference type="Proteomes" id="UP001432222"/>
    </source>
</evidence>
<dbReference type="Proteomes" id="UP001432222">
    <property type="component" value="Chromosome"/>
</dbReference>
<accession>A0ABZ1U7B7</accession>
<gene>
    <name evidence="2" type="ORF">OHA16_25340</name>
</gene>
<proteinExistence type="predicted"/>
<feature type="compositionally biased region" description="Low complexity" evidence="1">
    <location>
        <begin position="41"/>
        <end position="54"/>
    </location>
</feature>